<gene>
    <name evidence="1" type="ORF">AMECASPLE_030647</name>
</gene>
<comment type="caution">
    <text evidence="1">The sequence shown here is derived from an EMBL/GenBank/DDBJ whole genome shotgun (WGS) entry which is preliminary data.</text>
</comment>
<evidence type="ECO:0000313" key="2">
    <source>
        <dbReference type="Proteomes" id="UP001469553"/>
    </source>
</evidence>
<proteinExistence type="predicted"/>
<accession>A0ABV0YHC1</accession>
<protein>
    <submittedName>
        <fullName evidence="1">Uncharacterized protein</fullName>
    </submittedName>
</protein>
<organism evidence="1 2">
    <name type="scientific">Ameca splendens</name>
    <dbReference type="NCBI Taxonomy" id="208324"/>
    <lineage>
        <taxon>Eukaryota</taxon>
        <taxon>Metazoa</taxon>
        <taxon>Chordata</taxon>
        <taxon>Craniata</taxon>
        <taxon>Vertebrata</taxon>
        <taxon>Euteleostomi</taxon>
        <taxon>Actinopterygii</taxon>
        <taxon>Neopterygii</taxon>
        <taxon>Teleostei</taxon>
        <taxon>Neoteleostei</taxon>
        <taxon>Acanthomorphata</taxon>
        <taxon>Ovalentaria</taxon>
        <taxon>Atherinomorphae</taxon>
        <taxon>Cyprinodontiformes</taxon>
        <taxon>Goodeidae</taxon>
        <taxon>Ameca</taxon>
    </lineage>
</organism>
<keyword evidence="2" id="KW-1185">Reference proteome</keyword>
<dbReference type="EMBL" id="JAHRIP010031903">
    <property type="protein sequence ID" value="MEQ2293183.1"/>
    <property type="molecule type" value="Genomic_DNA"/>
</dbReference>
<evidence type="ECO:0000313" key="1">
    <source>
        <dbReference type="EMBL" id="MEQ2293183.1"/>
    </source>
</evidence>
<name>A0ABV0YHC1_9TELE</name>
<dbReference type="Proteomes" id="UP001469553">
    <property type="component" value="Unassembled WGS sequence"/>
</dbReference>
<reference evidence="1 2" key="1">
    <citation type="submission" date="2021-06" db="EMBL/GenBank/DDBJ databases">
        <authorList>
            <person name="Palmer J.M."/>
        </authorList>
    </citation>
    <scope>NUCLEOTIDE SEQUENCE [LARGE SCALE GENOMIC DNA]</scope>
    <source>
        <strain evidence="1 2">AS_MEX2019</strain>
        <tissue evidence="1">Muscle</tissue>
    </source>
</reference>
<sequence>MSQKCKTNTLEALETILHGSDLAVEHSFNSSVDFEVDEGEDHFFGTWFNARRRQDHLALKGPSLPLLQLRLYLLEVTVWCRRQRR</sequence>